<gene>
    <name evidence="1" type="ORF">HMPREF3229_00369</name>
</gene>
<reference evidence="1 2" key="1">
    <citation type="submission" date="2016-01" db="EMBL/GenBank/DDBJ databases">
        <authorList>
            <person name="Oliw E.H."/>
        </authorList>
    </citation>
    <scope>NUCLEOTIDE SEQUENCE [LARGE SCALE GENOMIC DNA]</scope>
    <source>
        <strain evidence="1 2">CMW7756A</strain>
    </source>
</reference>
<protein>
    <submittedName>
        <fullName evidence="1">Uncharacterized protein</fullName>
    </submittedName>
</protein>
<proteinExistence type="predicted"/>
<dbReference type="PATRIC" id="fig|54005.3.peg.365"/>
<dbReference type="AlphaFoldDB" id="A0A133PRU2"/>
<name>A0A133PRU2_9FIRM</name>
<dbReference type="EMBL" id="LRQE01000008">
    <property type="protein sequence ID" value="KXA31538.1"/>
    <property type="molecule type" value="Genomic_DNA"/>
</dbReference>
<dbReference type="RefSeq" id="WP_060799677.1">
    <property type="nucleotide sequence ID" value="NZ_KQ957090.1"/>
</dbReference>
<evidence type="ECO:0000313" key="2">
    <source>
        <dbReference type="Proteomes" id="UP000070174"/>
    </source>
</evidence>
<organism evidence="1">
    <name type="scientific">Peptoniphilus harei</name>
    <dbReference type="NCBI Taxonomy" id="54005"/>
    <lineage>
        <taxon>Bacteria</taxon>
        <taxon>Bacillati</taxon>
        <taxon>Bacillota</taxon>
        <taxon>Tissierellia</taxon>
        <taxon>Tissierellales</taxon>
        <taxon>Peptoniphilaceae</taxon>
        <taxon>Peptoniphilus</taxon>
    </lineage>
</organism>
<comment type="caution">
    <text evidence="1">The sequence shown here is derived from an EMBL/GenBank/DDBJ whole genome shotgun (WGS) entry which is preliminary data.</text>
</comment>
<accession>A0A133PRU2</accession>
<sequence>MKKFELKTKRCLFKHFNSIRSKKDIILLLLESIKNLMMYSNDIIEFNDVDIINNEDEMRIVIYIDKMKRIFYCTKNKVHSICFPFSVFKNNETKFYYNNIEINFKVISILVRIFSTNNMDNSLNLIESLLNDEEYSNSSKDYQTFLEELLIFLFTFEDGYLRFDFDDIENEDETYHPRHHIDFYYSNSNTFKLGIMDKISLKKSIEIIDINKKCLNIN</sequence>
<dbReference type="Proteomes" id="UP000070174">
    <property type="component" value="Unassembled WGS sequence"/>
</dbReference>
<evidence type="ECO:0000313" key="1">
    <source>
        <dbReference type="EMBL" id="KXA31538.1"/>
    </source>
</evidence>